<evidence type="ECO:0000313" key="9">
    <source>
        <dbReference type="Proteomes" id="UP000191110"/>
    </source>
</evidence>
<dbReference type="GO" id="GO:0022857">
    <property type="term" value="F:transmembrane transporter activity"/>
    <property type="evidence" value="ECO:0007669"/>
    <property type="project" value="InterPro"/>
</dbReference>
<dbReference type="Gene3D" id="1.20.1250.20">
    <property type="entry name" value="MFS general substrate transporter like domains"/>
    <property type="match status" value="1"/>
</dbReference>
<dbReference type="SUPFAM" id="SSF103473">
    <property type="entry name" value="MFS general substrate transporter"/>
    <property type="match status" value="1"/>
</dbReference>
<comment type="caution">
    <text evidence="8">The sequence shown here is derived from an EMBL/GenBank/DDBJ whole genome shotgun (WGS) entry which is preliminary data.</text>
</comment>
<feature type="transmembrane region" description="Helical" evidence="6">
    <location>
        <begin position="360"/>
        <end position="384"/>
    </location>
</feature>
<feature type="transmembrane region" description="Helical" evidence="6">
    <location>
        <begin position="12"/>
        <end position="34"/>
    </location>
</feature>
<feature type="transmembrane region" description="Helical" evidence="6">
    <location>
        <begin position="237"/>
        <end position="259"/>
    </location>
</feature>
<dbReference type="EMBL" id="MPRL01000010">
    <property type="protein sequence ID" value="OOZ41422.1"/>
    <property type="molecule type" value="Genomic_DNA"/>
</dbReference>
<evidence type="ECO:0000256" key="3">
    <source>
        <dbReference type="ARBA" id="ARBA00022692"/>
    </source>
</evidence>
<dbReference type="RefSeq" id="WP_236725630.1">
    <property type="nucleotide sequence ID" value="NZ_MPRL01000010.1"/>
</dbReference>
<feature type="transmembrane region" description="Helical" evidence="6">
    <location>
        <begin position="83"/>
        <end position="101"/>
    </location>
</feature>
<feature type="transmembrane region" description="Helical" evidence="6">
    <location>
        <begin position="145"/>
        <end position="165"/>
    </location>
</feature>
<keyword evidence="2" id="KW-0813">Transport</keyword>
<keyword evidence="5 6" id="KW-0472">Membrane</keyword>
<keyword evidence="4 6" id="KW-1133">Transmembrane helix</keyword>
<accession>A0A1T2L8R0</accession>
<evidence type="ECO:0000259" key="7">
    <source>
        <dbReference type="PROSITE" id="PS50850"/>
    </source>
</evidence>
<feature type="transmembrane region" description="Helical" evidence="6">
    <location>
        <begin position="271"/>
        <end position="294"/>
    </location>
</feature>
<dbReference type="InterPro" id="IPR036259">
    <property type="entry name" value="MFS_trans_sf"/>
</dbReference>
<reference evidence="8 9" key="1">
    <citation type="submission" date="2016-11" db="EMBL/GenBank/DDBJ databases">
        <title>Mixed transmission modes and dynamic genome evolution in an obligate animal-bacterial symbiosis.</title>
        <authorList>
            <person name="Russell S.L."/>
            <person name="Corbett-Detig R.B."/>
            <person name="Cavanaugh C.M."/>
        </authorList>
    </citation>
    <scope>NUCLEOTIDE SEQUENCE [LARGE SCALE GENOMIC DNA]</scope>
    <source>
        <strain evidence="8">Sveles-Q1</strain>
    </source>
</reference>
<dbReference type="Proteomes" id="UP000191110">
    <property type="component" value="Unassembled WGS sequence"/>
</dbReference>
<protein>
    <submittedName>
        <fullName evidence="8">MFS transporter</fullName>
    </submittedName>
</protein>
<feature type="transmembrane region" description="Helical" evidence="6">
    <location>
        <begin position="326"/>
        <end position="348"/>
    </location>
</feature>
<evidence type="ECO:0000256" key="1">
    <source>
        <dbReference type="ARBA" id="ARBA00004127"/>
    </source>
</evidence>
<dbReference type="InterPro" id="IPR024671">
    <property type="entry name" value="Atg22-like"/>
</dbReference>
<evidence type="ECO:0000256" key="2">
    <source>
        <dbReference type="ARBA" id="ARBA00022448"/>
    </source>
</evidence>
<organism evidence="8 9">
    <name type="scientific">Solemya pervernicosa gill symbiont</name>
    <dbReference type="NCBI Taxonomy" id="642797"/>
    <lineage>
        <taxon>Bacteria</taxon>
        <taxon>Pseudomonadati</taxon>
        <taxon>Pseudomonadota</taxon>
        <taxon>Gammaproteobacteria</taxon>
        <taxon>sulfur-oxidizing symbionts</taxon>
    </lineage>
</organism>
<dbReference type="InterPro" id="IPR050495">
    <property type="entry name" value="ATG22/LtaA_families"/>
</dbReference>
<evidence type="ECO:0000256" key="5">
    <source>
        <dbReference type="ARBA" id="ARBA00023136"/>
    </source>
</evidence>
<dbReference type="GO" id="GO:0012505">
    <property type="term" value="C:endomembrane system"/>
    <property type="evidence" value="ECO:0007669"/>
    <property type="project" value="UniProtKB-SubCell"/>
</dbReference>
<keyword evidence="9" id="KW-1185">Reference proteome</keyword>
<dbReference type="AlphaFoldDB" id="A0A1T2L8R0"/>
<feature type="transmembrane region" description="Helical" evidence="6">
    <location>
        <begin position="390"/>
        <end position="407"/>
    </location>
</feature>
<feature type="domain" description="Major facilitator superfamily (MFS) profile" evidence="7">
    <location>
        <begin position="9"/>
        <end position="415"/>
    </location>
</feature>
<feature type="transmembrane region" description="Helical" evidence="6">
    <location>
        <begin position="107"/>
        <end position="133"/>
    </location>
</feature>
<sequence>MALQKRREAISWALYDWANSAYATTIMAGFFPLFFKQYWSAGASVTESTFRLGIANSVASLVIVILAPLLGAIADRCGARKRFLLTFATLGILMTALLPWVAQGDWWLAVVLYVLATIGFSGSISFSDSLLVFVADKPEYERVSALGYALGYLGGGLLFAVNVWMTLSPQTFGLTDAAEAVKLSFFTVAIWWALFTLPLARYVTETDGSGIGARAAVVAGWSQLRETFREIRALRNIFLFLIAYWFYIDGVDTIVRMAVDYGLSLGFDSNSLIVALLITQGVGFPAALAFGWLGSRIGARSGIYIAIAVYIVVVIWAAQMEHVKEFYLLAVVIGLVQGGIQSLSRSLYAHIIPADKSAEFFGFYNMLGKFAAVLGPVMVGWASAVSGSPRLSMLTLLILFVVGALVLRKVDVDDGAQYAPRR</sequence>
<feature type="transmembrane region" description="Helical" evidence="6">
    <location>
        <begin position="54"/>
        <end position="74"/>
    </location>
</feature>
<comment type="subcellular location">
    <subcellularLocation>
        <location evidence="1">Endomembrane system</location>
        <topology evidence="1">Multi-pass membrane protein</topology>
    </subcellularLocation>
</comment>
<dbReference type="PANTHER" id="PTHR23519:SF1">
    <property type="entry name" value="AUTOPHAGY-RELATED PROTEIN 22"/>
    <property type="match status" value="1"/>
</dbReference>
<dbReference type="InterPro" id="IPR020846">
    <property type="entry name" value="MFS_dom"/>
</dbReference>
<evidence type="ECO:0000256" key="4">
    <source>
        <dbReference type="ARBA" id="ARBA00022989"/>
    </source>
</evidence>
<evidence type="ECO:0000256" key="6">
    <source>
        <dbReference type="SAM" id="Phobius"/>
    </source>
</evidence>
<proteinExistence type="predicted"/>
<feature type="transmembrane region" description="Helical" evidence="6">
    <location>
        <begin position="301"/>
        <end position="320"/>
    </location>
</feature>
<dbReference type="CDD" id="cd17482">
    <property type="entry name" value="MFS_YxiO_like"/>
    <property type="match status" value="1"/>
</dbReference>
<feature type="transmembrane region" description="Helical" evidence="6">
    <location>
        <begin position="185"/>
        <end position="204"/>
    </location>
</feature>
<dbReference type="PROSITE" id="PS50850">
    <property type="entry name" value="MFS"/>
    <property type="match status" value="1"/>
</dbReference>
<evidence type="ECO:0000313" key="8">
    <source>
        <dbReference type="EMBL" id="OOZ41422.1"/>
    </source>
</evidence>
<gene>
    <name evidence="8" type="ORF">BOW53_04015</name>
</gene>
<name>A0A1T2L8R0_9GAMM</name>
<dbReference type="Pfam" id="PF11700">
    <property type="entry name" value="ATG22"/>
    <property type="match status" value="1"/>
</dbReference>
<dbReference type="PANTHER" id="PTHR23519">
    <property type="entry name" value="AUTOPHAGY-RELATED PROTEIN 22"/>
    <property type="match status" value="1"/>
</dbReference>
<keyword evidence="3 6" id="KW-0812">Transmembrane</keyword>